<sequence>MKKIYIELKWAIIFSITLLCWILFEKTMEWDSEDFESFWWLTILFLPFAILMFLLALREKRRRVFGGEMTWLQGFTSGLIISVFVALLSPLTEYVAYNFFTPDNFNSIAESSVTNDLMSRTKMNDLLKINNYRWQSAFGLFGFGVLISMIAAIFVRRKYEAE</sequence>
<dbReference type="Pfam" id="PF13858">
    <property type="entry name" value="DUF4199"/>
    <property type="match status" value="1"/>
</dbReference>
<evidence type="ECO:0008006" key="4">
    <source>
        <dbReference type="Google" id="ProtNLM"/>
    </source>
</evidence>
<keyword evidence="1" id="KW-1133">Transmembrane helix</keyword>
<dbReference type="InterPro" id="IPR025250">
    <property type="entry name" value="DUF4199"/>
</dbReference>
<reference evidence="3" key="1">
    <citation type="submission" date="2016-11" db="EMBL/GenBank/DDBJ databases">
        <authorList>
            <person name="Varghese N."/>
            <person name="Submissions S."/>
        </authorList>
    </citation>
    <scope>NUCLEOTIDE SEQUENCE [LARGE SCALE GENOMIC DNA]</scope>
    <source>
        <strain evidence="3">DSM 26349</strain>
    </source>
</reference>
<evidence type="ECO:0000256" key="1">
    <source>
        <dbReference type="SAM" id="Phobius"/>
    </source>
</evidence>
<organism evidence="2 3">
    <name type="scientific">Aequorivita viscosa</name>
    <dbReference type="NCBI Taxonomy" id="797419"/>
    <lineage>
        <taxon>Bacteria</taxon>
        <taxon>Pseudomonadati</taxon>
        <taxon>Bacteroidota</taxon>
        <taxon>Flavobacteriia</taxon>
        <taxon>Flavobacteriales</taxon>
        <taxon>Flavobacteriaceae</taxon>
        <taxon>Aequorivita</taxon>
    </lineage>
</organism>
<dbReference type="AlphaFoldDB" id="A0A1M6JGE7"/>
<feature type="transmembrane region" description="Helical" evidence="1">
    <location>
        <begin position="69"/>
        <end position="89"/>
    </location>
</feature>
<feature type="transmembrane region" description="Helical" evidence="1">
    <location>
        <begin position="134"/>
        <end position="155"/>
    </location>
</feature>
<dbReference type="OrthoDB" id="5766000at2"/>
<name>A0A1M6JGE7_9FLAO</name>
<evidence type="ECO:0000313" key="2">
    <source>
        <dbReference type="EMBL" id="SHJ45724.1"/>
    </source>
</evidence>
<dbReference type="EMBL" id="FQYV01000017">
    <property type="protein sequence ID" value="SHJ45724.1"/>
    <property type="molecule type" value="Genomic_DNA"/>
</dbReference>
<feature type="transmembrane region" description="Helical" evidence="1">
    <location>
        <begin position="39"/>
        <end position="57"/>
    </location>
</feature>
<keyword evidence="1" id="KW-0812">Transmembrane</keyword>
<dbReference type="Proteomes" id="UP000184172">
    <property type="component" value="Unassembled WGS sequence"/>
</dbReference>
<evidence type="ECO:0000313" key="3">
    <source>
        <dbReference type="Proteomes" id="UP000184172"/>
    </source>
</evidence>
<accession>A0A1M6JGE7</accession>
<dbReference type="RefSeq" id="WP_073219205.1">
    <property type="nucleotide sequence ID" value="NZ_FNNS01000017.1"/>
</dbReference>
<dbReference type="STRING" id="797419.SAMN05216556_11744"/>
<feature type="transmembrane region" description="Helical" evidence="1">
    <location>
        <begin position="7"/>
        <end position="24"/>
    </location>
</feature>
<keyword evidence="3" id="KW-1185">Reference proteome</keyword>
<proteinExistence type="predicted"/>
<keyword evidence="1" id="KW-0472">Membrane</keyword>
<protein>
    <recommendedName>
        <fullName evidence="4">DUF4199 domain-containing protein</fullName>
    </recommendedName>
</protein>
<gene>
    <name evidence="2" type="ORF">SAMN04487908_11744</name>
</gene>